<keyword evidence="3" id="KW-0547">Nucleotide-binding</keyword>
<organism evidence="7">
    <name type="scientific">Percolomonas cosmopolitus</name>
    <dbReference type="NCBI Taxonomy" id="63605"/>
    <lineage>
        <taxon>Eukaryota</taxon>
        <taxon>Discoba</taxon>
        <taxon>Heterolobosea</taxon>
        <taxon>Tetramitia</taxon>
        <taxon>Eutetramitia</taxon>
        <taxon>Percolomonadidae</taxon>
        <taxon>Percolomonas</taxon>
    </lineage>
</organism>
<dbReference type="FunFam" id="1.10.510.10:FF:000571">
    <property type="entry name" value="Maternal embryonic leucine zipper kinase"/>
    <property type="match status" value="1"/>
</dbReference>
<evidence type="ECO:0000256" key="5">
    <source>
        <dbReference type="ARBA" id="ARBA00022840"/>
    </source>
</evidence>
<evidence type="ECO:0000256" key="1">
    <source>
        <dbReference type="ARBA" id="ARBA00022527"/>
    </source>
</evidence>
<dbReference type="Pfam" id="PF00069">
    <property type="entry name" value="Pkinase"/>
    <property type="match status" value="1"/>
</dbReference>
<reference evidence="7" key="1">
    <citation type="submission" date="2021-01" db="EMBL/GenBank/DDBJ databases">
        <authorList>
            <person name="Corre E."/>
            <person name="Pelletier E."/>
            <person name="Niang G."/>
            <person name="Scheremetjew M."/>
            <person name="Finn R."/>
            <person name="Kale V."/>
            <person name="Holt S."/>
            <person name="Cochrane G."/>
            <person name="Meng A."/>
            <person name="Brown T."/>
            <person name="Cohen L."/>
        </authorList>
    </citation>
    <scope>NUCLEOTIDE SEQUENCE</scope>
    <source>
        <strain evidence="7">WS</strain>
    </source>
</reference>
<proteinExistence type="predicted"/>
<dbReference type="PANTHER" id="PTHR24345">
    <property type="entry name" value="SERINE/THREONINE-PROTEIN KINASE PLK"/>
    <property type="match status" value="1"/>
</dbReference>
<dbReference type="GO" id="GO:0005524">
    <property type="term" value="F:ATP binding"/>
    <property type="evidence" value="ECO:0007669"/>
    <property type="project" value="UniProtKB-KW"/>
</dbReference>
<dbReference type="GO" id="GO:0004674">
    <property type="term" value="F:protein serine/threonine kinase activity"/>
    <property type="evidence" value="ECO:0007669"/>
    <property type="project" value="UniProtKB-KW"/>
</dbReference>
<evidence type="ECO:0000256" key="2">
    <source>
        <dbReference type="ARBA" id="ARBA00022679"/>
    </source>
</evidence>
<dbReference type="PANTHER" id="PTHR24345:SF91">
    <property type="entry name" value="SERINE_THREONINE-PROTEIN KINASE PLK4"/>
    <property type="match status" value="1"/>
</dbReference>
<gene>
    <name evidence="7" type="ORF">PCOS0759_LOCUS8692</name>
    <name evidence="8" type="ORF">PCOS0759_LOCUS8693</name>
</gene>
<dbReference type="SUPFAM" id="SSF56112">
    <property type="entry name" value="Protein kinase-like (PK-like)"/>
    <property type="match status" value="1"/>
</dbReference>
<keyword evidence="5" id="KW-0067">ATP-binding</keyword>
<keyword evidence="1" id="KW-0723">Serine/threonine-protein kinase</keyword>
<dbReference type="InterPro" id="IPR011009">
    <property type="entry name" value="Kinase-like_dom_sf"/>
</dbReference>
<name>A0A6U0LRA3_9EUKA</name>
<evidence type="ECO:0000313" key="8">
    <source>
        <dbReference type="EMBL" id="CAD9085439.1"/>
    </source>
</evidence>
<evidence type="ECO:0000256" key="4">
    <source>
        <dbReference type="ARBA" id="ARBA00022777"/>
    </source>
</evidence>
<dbReference type="InterPro" id="IPR000719">
    <property type="entry name" value="Prot_kinase_dom"/>
</dbReference>
<evidence type="ECO:0000259" key="6">
    <source>
        <dbReference type="PROSITE" id="PS50011"/>
    </source>
</evidence>
<evidence type="ECO:0000313" key="7">
    <source>
        <dbReference type="EMBL" id="CAD9085438.1"/>
    </source>
</evidence>
<keyword evidence="4" id="KW-0418">Kinase</keyword>
<dbReference type="EMBL" id="HBGD01010573">
    <property type="protein sequence ID" value="CAD9085438.1"/>
    <property type="molecule type" value="Transcribed_RNA"/>
</dbReference>
<protein>
    <recommendedName>
        <fullName evidence="6">Protein kinase domain-containing protein</fullName>
    </recommendedName>
</protein>
<dbReference type="Gene3D" id="1.10.510.10">
    <property type="entry name" value="Transferase(Phosphotransferase) domain 1"/>
    <property type="match status" value="1"/>
</dbReference>
<keyword evidence="2" id="KW-0808">Transferase</keyword>
<dbReference type="PROSITE" id="PS50011">
    <property type="entry name" value="PROTEIN_KINASE_DOM"/>
    <property type="match status" value="1"/>
</dbReference>
<feature type="domain" description="Protein kinase" evidence="6">
    <location>
        <begin position="90"/>
        <end position="343"/>
    </location>
</feature>
<dbReference type="GO" id="GO:0005634">
    <property type="term" value="C:nucleus"/>
    <property type="evidence" value="ECO:0007669"/>
    <property type="project" value="TreeGrafter"/>
</dbReference>
<sequence length="353" mass="40518">MTQLFGQTAAAFCVMPQDAAVTRPRNFSAHLEQDFVVMSRGPKFEDSFDLDSGYDIARRVCLYRTQTAPENRAVCWISDKLKKNAFTLKYQLGRLIDEGTYAKVYRCYTNDSFEKEYAVKVMDKQQMISLGMLPYLRREVSILKQIRNASGVCKFIDFMETGDKFYLVLELLHGGSLDREFFTYEECELRSFTFQVAKTLKHLHGIGIFHADLQLGNICKVNKSTACTKVKLVDFGLSDYCSRGKKHCRCVGNLYYAAPEMLLQKEYEGPEIDIWALGVCLFKLATGYRPFKNSDAIINGKFMIPLEDEDQLSDECKNLITEILQVDPAKRLNIEQILDHPFFDACREDTNKI</sequence>
<dbReference type="EMBL" id="HBGD01010574">
    <property type="protein sequence ID" value="CAD9085439.1"/>
    <property type="molecule type" value="Transcribed_RNA"/>
</dbReference>
<dbReference type="AlphaFoldDB" id="A0A6U0LRA3"/>
<evidence type="ECO:0000256" key="3">
    <source>
        <dbReference type="ARBA" id="ARBA00022741"/>
    </source>
</evidence>
<accession>A0A6U0LRA3</accession>